<accession>A0AAV5SCD4</accession>
<sequence>MTVEDSLDNDYSGNFLEHVEQVESILDILETASVDELIDGDTYLVQAYLQMVKRRSVLYSQDLITKEPEKQAPPSGSKRRKVSSPPPYTDVVSTKKPSEKAAPDIIDLCDSDDGSKEDLECVEELPLTKLLKNGSTDLGKFYLIRTIQHGEVKFYPRLPQLTESFEKDNWVFPTDFPKWCAMVSKYCNYHKFDDIAKGNVLTTDEEVVLCTLLEKVNDVTFKLPMDFSGNASECFAALKQQAMMHFTRDQKDKEWLNVVADETIGDPRPFVSKLKWLLAMEECMEDNTVQVVNDRFIFKKLLETLTPTMRGVMLAGSPHNKNWSQFGRLELVDVITRFLRKQLCDKKFINTTCRVCGSTFHSKPNCPLNHHQ</sequence>
<feature type="region of interest" description="Disordered" evidence="1">
    <location>
        <begin position="65"/>
        <end position="99"/>
    </location>
</feature>
<evidence type="ECO:0000313" key="2">
    <source>
        <dbReference type="EMBL" id="GMM59203.1"/>
    </source>
</evidence>
<dbReference type="Proteomes" id="UP001377567">
    <property type="component" value="Unassembled WGS sequence"/>
</dbReference>
<dbReference type="EMBL" id="BTGD01000027">
    <property type="protein sequence ID" value="GMM59203.1"/>
    <property type="molecule type" value="Genomic_DNA"/>
</dbReference>
<reference evidence="2 3" key="1">
    <citation type="journal article" date="2023" name="Elife">
        <title>Identification of key yeast species and microbe-microbe interactions impacting larval growth of Drosophila in the wild.</title>
        <authorList>
            <person name="Mure A."/>
            <person name="Sugiura Y."/>
            <person name="Maeda R."/>
            <person name="Honda K."/>
            <person name="Sakurai N."/>
            <person name="Takahashi Y."/>
            <person name="Watada M."/>
            <person name="Katoh T."/>
            <person name="Gotoh A."/>
            <person name="Gotoh Y."/>
            <person name="Taniguchi I."/>
            <person name="Nakamura K."/>
            <person name="Hayashi T."/>
            <person name="Katayama T."/>
            <person name="Uemura T."/>
            <person name="Hattori Y."/>
        </authorList>
    </citation>
    <scope>NUCLEOTIDE SEQUENCE [LARGE SCALE GENOMIC DNA]</scope>
    <source>
        <strain evidence="2 3">KH-74</strain>
    </source>
</reference>
<evidence type="ECO:0000313" key="3">
    <source>
        <dbReference type="Proteomes" id="UP001377567"/>
    </source>
</evidence>
<evidence type="ECO:0000256" key="1">
    <source>
        <dbReference type="SAM" id="MobiDB-lite"/>
    </source>
</evidence>
<dbReference type="AlphaFoldDB" id="A0AAV5SCD4"/>
<proteinExistence type="predicted"/>
<comment type="caution">
    <text evidence="2">The sequence shown here is derived from an EMBL/GenBank/DDBJ whole genome shotgun (WGS) entry which is preliminary data.</text>
</comment>
<protein>
    <submittedName>
        <fullName evidence="2">Uncharacterized protein</fullName>
    </submittedName>
</protein>
<keyword evidence="3" id="KW-1185">Reference proteome</keyword>
<gene>
    <name evidence="2" type="ORF">DAKH74_058200</name>
</gene>
<organism evidence="2 3">
    <name type="scientific">Maudiozyma humilis</name>
    <name type="common">Sour dough yeast</name>
    <name type="synonym">Kazachstania humilis</name>
    <dbReference type="NCBI Taxonomy" id="51915"/>
    <lineage>
        <taxon>Eukaryota</taxon>
        <taxon>Fungi</taxon>
        <taxon>Dikarya</taxon>
        <taxon>Ascomycota</taxon>
        <taxon>Saccharomycotina</taxon>
        <taxon>Saccharomycetes</taxon>
        <taxon>Saccharomycetales</taxon>
        <taxon>Saccharomycetaceae</taxon>
        <taxon>Maudiozyma</taxon>
    </lineage>
</organism>
<name>A0AAV5SCD4_MAUHU</name>